<sequence>MSESPASTSPTVELAFIYGEFVDTCEVEVTNIRLHNLVQDDGSWPDEPDAAYTDGHSVTYTDLVSTEFPEAAVDGVVHFRVEVDSDHVTRRSAGLKRVLSSEKVDLSEIGETETLMLFRQCKRGRYVLGGKKLPPELEQRIRDGCNENVETLGTPWDKSDMTKKLFIYDALKSCLRAANKARSDATKLELVCDFEINCDKLLACGTVDFVITKGERLVMVIETAKGGIKRGKHPTLAKLEALRIMNKQLHKSWHAIMGICTDMRCWMFFDRSSGSLEQWGMTSRTQ</sequence>
<protein>
    <submittedName>
        <fullName evidence="1">Uncharacterized protein</fullName>
    </submittedName>
</protein>
<evidence type="ECO:0000313" key="3">
    <source>
        <dbReference type="Proteomes" id="UP000429523"/>
    </source>
</evidence>
<organism evidence="1 3">
    <name type="scientific">Phytophthora fragariae</name>
    <dbReference type="NCBI Taxonomy" id="53985"/>
    <lineage>
        <taxon>Eukaryota</taxon>
        <taxon>Sar</taxon>
        <taxon>Stramenopiles</taxon>
        <taxon>Oomycota</taxon>
        <taxon>Peronosporomycetes</taxon>
        <taxon>Peronosporales</taxon>
        <taxon>Peronosporaceae</taxon>
        <taxon>Phytophthora</taxon>
    </lineage>
</organism>
<dbReference type="EMBL" id="QXFZ01000560">
    <property type="protein sequence ID" value="KAE9111960.1"/>
    <property type="molecule type" value="Genomic_DNA"/>
</dbReference>
<dbReference type="AlphaFoldDB" id="A0A6A3F7U4"/>
<accession>A0A6A3F7U4</accession>
<dbReference type="EMBL" id="QXGF01000577">
    <property type="protein sequence ID" value="KAE8938208.1"/>
    <property type="molecule type" value="Genomic_DNA"/>
</dbReference>
<proteinExistence type="predicted"/>
<evidence type="ECO:0000313" key="4">
    <source>
        <dbReference type="Proteomes" id="UP000441208"/>
    </source>
</evidence>
<dbReference type="Proteomes" id="UP000441208">
    <property type="component" value="Unassembled WGS sequence"/>
</dbReference>
<evidence type="ECO:0000313" key="1">
    <source>
        <dbReference type="EMBL" id="KAE8938208.1"/>
    </source>
</evidence>
<reference evidence="3 4" key="1">
    <citation type="submission" date="2018-08" db="EMBL/GenBank/DDBJ databases">
        <title>Genomic investigation of the strawberry pathogen Phytophthora fragariae indicates pathogenicity is determined by transcriptional variation in three key races.</title>
        <authorList>
            <person name="Adams T.M."/>
            <person name="Armitage A.D."/>
            <person name="Sobczyk M.K."/>
            <person name="Bates H.J."/>
            <person name="Dunwell J.M."/>
            <person name="Nellist C.F."/>
            <person name="Harrison R.J."/>
        </authorList>
    </citation>
    <scope>NUCLEOTIDE SEQUENCE [LARGE SCALE GENOMIC DNA]</scope>
    <source>
        <strain evidence="2 4">NOV-71</strain>
        <strain evidence="1 3">NOV-9</strain>
    </source>
</reference>
<dbReference type="Proteomes" id="UP000429523">
    <property type="component" value="Unassembled WGS sequence"/>
</dbReference>
<gene>
    <name evidence="2" type="ORF">PF007_g11285</name>
    <name evidence="1" type="ORF">PF009_g11899</name>
</gene>
<comment type="caution">
    <text evidence="1">The sequence shown here is derived from an EMBL/GenBank/DDBJ whole genome shotgun (WGS) entry which is preliminary data.</text>
</comment>
<name>A0A6A3F7U4_9STRA</name>
<evidence type="ECO:0000313" key="2">
    <source>
        <dbReference type="EMBL" id="KAE9111960.1"/>
    </source>
</evidence>